<name>A0AAV9CGI3_ACOCL</name>
<protein>
    <submittedName>
        <fullName evidence="14">Uncharacterized protein</fullName>
    </submittedName>
</protein>
<keyword evidence="10" id="KW-1002">Plastid outer membrane</keyword>
<evidence type="ECO:0000256" key="6">
    <source>
        <dbReference type="ARBA" id="ARBA00022452"/>
    </source>
</evidence>
<evidence type="ECO:0000256" key="8">
    <source>
        <dbReference type="ARBA" id="ARBA00022640"/>
    </source>
</evidence>
<dbReference type="GO" id="GO:0034765">
    <property type="term" value="P:regulation of monoatomic ion transmembrane transport"/>
    <property type="evidence" value="ECO:0007669"/>
    <property type="project" value="InterPro"/>
</dbReference>
<sequence>MKALVKGKYVSDKGTASGSIVINAAGDANLRATFTDSTISLSKPGSFTIDYNVPKNDFRFQFMNTMRVFKKPVIFSYTHFYRANRTALDGSMCFNTANRVSASCDSHGGAKVRYVYKHKGGRTTFEPSYDFKKDSLEVAVSQMIRSDGVVRASYQTSSKVLEIGWFRGSFKVSASFNLAEQLRFPKVTAESAWNFEM</sequence>
<evidence type="ECO:0000313" key="14">
    <source>
        <dbReference type="EMBL" id="KAK1288051.1"/>
    </source>
</evidence>
<dbReference type="AlphaFoldDB" id="A0AAV9CGI3"/>
<dbReference type="PANTHER" id="PTHR35284">
    <property type="entry name" value="OUTER ENVELOPE PORE PROTEIN 24A, CHLOROPLASTIC-RELATED"/>
    <property type="match status" value="1"/>
</dbReference>
<comment type="subunit">
    <text evidence="4">Homooligomers form large rather nonselective pores in plastidial outer membranes.</text>
</comment>
<comment type="subcellular location">
    <subcellularLocation>
        <location evidence="2">Plastid</location>
        <location evidence="2">Chloroplast outer membrane</location>
        <topology evidence="2">Multi-pass membrane protein</topology>
    </subcellularLocation>
    <subcellularLocation>
        <location evidence="3">Plastid</location>
        <location evidence="3">Etioplast membrane</location>
        <topology evidence="3">Multi-pass membrane protein</topology>
    </subcellularLocation>
</comment>
<evidence type="ECO:0000256" key="10">
    <source>
        <dbReference type="ARBA" id="ARBA00022805"/>
    </source>
</evidence>
<evidence type="ECO:0000313" key="15">
    <source>
        <dbReference type="Proteomes" id="UP001180020"/>
    </source>
</evidence>
<keyword evidence="13" id="KW-0472">Membrane</keyword>
<evidence type="ECO:0000256" key="1">
    <source>
        <dbReference type="ARBA" id="ARBA00002327"/>
    </source>
</evidence>
<comment type="function">
    <text evidence="1">High-conductance voltage-dependent solute channel with a slight selectivity for cations transporting triosephosphates, dicarboxylic acids, ATP, inorganic phosphate (Pi), sugars, and positively or negatively charged amino acids.</text>
</comment>
<evidence type="ECO:0000256" key="12">
    <source>
        <dbReference type="ARBA" id="ARBA00023114"/>
    </source>
</evidence>
<keyword evidence="11" id="KW-0406">Ion transport</keyword>
<evidence type="ECO:0000256" key="9">
    <source>
        <dbReference type="ARBA" id="ARBA00022692"/>
    </source>
</evidence>
<reference evidence="14" key="1">
    <citation type="journal article" date="2023" name="Nat. Commun.">
        <title>Diploid and tetraploid genomes of Acorus and the evolution of monocots.</title>
        <authorList>
            <person name="Ma L."/>
            <person name="Liu K.W."/>
            <person name="Li Z."/>
            <person name="Hsiao Y.Y."/>
            <person name="Qi Y."/>
            <person name="Fu T."/>
            <person name="Tang G.D."/>
            <person name="Zhang D."/>
            <person name="Sun W.H."/>
            <person name="Liu D.K."/>
            <person name="Li Y."/>
            <person name="Chen G.Z."/>
            <person name="Liu X.D."/>
            <person name="Liao X.Y."/>
            <person name="Jiang Y.T."/>
            <person name="Yu X."/>
            <person name="Hao Y."/>
            <person name="Huang J."/>
            <person name="Zhao X.W."/>
            <person name="Ke S."/>
            <person name="Chen Y.Y."/>
            <person name="Wu W.L."/>
            <person name="Hsu J.L."/>
            <person name="Lin Y.F."/>
            <person name="Huang M.D."/>
            <person name="Li C.Y."/>
            <person name="Huang L."/>
            <person name="Wang Z.W."/>
            <person name="Zhao X."/>
            <person name="Zhong W.Y."/>
            <person name="Peng D.H."/>
            <person name="Ahmad S."/>
            <person name="Lan S."/>
            <person name="Zhang J.S."/>
            <person name="Tsai W.C."/>
            <person name="Van de Peer Y."/>
            <person name="Liu Z.J."/>
        </authorList>
    </citation>
    <scope>NUCLEOTIDE SEQUENCE</scope>
    <source>
        <strain evidence="14">CP</strain>
    </source>
</reference>
<evidence type="ECO:0000256" key="11">
    <source>
        <dbReference type="ARBA" id="ARBA00023065"/>
    </source>
</evidence>
<keyword evidence="5" id="KW-0813">Transport</keyword>
<evidence type="ECO:0000256" key="4">
    <source>
        <dbReference type="ARBA" id="ARBA00011593"/>
    </source>
</evidence>
<dbReference type="GO" id="GO:0015288">
    <property type="term" value="F:porin activity"/>
    <property type="evidence" value="ECO:0007669"/>
    <property type="project" value="UniProtKB-KW"/>
</dbReference>
<keyword evidence="8" id="KW-0934">Plastid</keyword>
<keyword evidence="9" id="KW-0812">Transmembrane</keyword>
<reference evidence="14" key="2">
    <citation type="submission" date="2023-06" db="EMBL/GenBank/DDBJ databases">
        <authorList>
            <person name="Ma L."/>
            <person name="Liu K.-W."/>
            <person name="Li Z."/>
            <person name="Hsiao Y.-Y."/>
            <person name="Qi Y."/>
            <person name="Fu T."/>
            <person name="Tang G."/>
            <person name="Zhang D."/>
            <person name="Sun W.-H."/>
            <person name="Liu D.-K."/>
            <person name="Li Y."/>
            <person name="Chen G.-Z."/>
            <person name="Liu X.-D."/>
            <person name="Liao X.-Y."/>
            <person name="Jiang Y.-T."/>
            <person name="Yu X."/>
            <person name="Hao Y."/>
            <person name="Huang J."/>
            <person name="Zhao X.-W."/>
            <person name="Ke S."/>
            <person name="Chen Y.-Y."/>
            <person name="Wu W.-L."/>
            <person name="Hsu J.-L."/>
            <person name="Lin Y.-F."/>
            <person name="Huang M.-D."/>
            <person name="Li C.-Y."/>
            <person name="Huang L."/>
            <person name="Wang Z.-W."/>
            <person name="Zhao X."/>
            <person name="Zhong W.-Y."/>
            <person name="Peng D.-H."/>
            <person name="Ahmad S."/>
            <person name="Lan S."/>
            <person name="Zhang J.-S."/>
            <person name="Tsai W.-C."/>
            <person name="Van De Peer Y."/>
            <person name="Liu Z.-J."/>
        </authorList>
    </citation>
    <scope>NUCLEOTIDE SEQUENCE</scope>
    <source>
        <strain evidence="14">CP</strain>
        <tissue evidence="14">Leaves</tissue>
    </source>
</reference>
<evidence type="ECO:0000256" key="2">
    <source>
        <dbReference type="ARBA" id="ARBA00004396"/>
    </source>
</evidence>
<dbReference type="GO" id="GO:0046930">
    <property type="term" value="C:pore complex"/>
    <property type="evidence" value="ECO:0007669"/>
    <property type="project" value="UniProtKB-KW"/>
</dbReference>
<evidence type="ECO:0000256" key="13">
    <source>
        <dbReference type="ARBA" id="ARBA00023136"/>
    </source>
</evidence>
<dbReference type="GO" id="GO:0022843">
    <property type="term" value="F:voltage-gated monoatomic cation channel activity"/>
    <property type="evidence" value="ECO:0007669"/>
    <property type="project" value="InterPro"/>
</dbReference>
<accession>A0AAV9CGI3</accession>
<dbReference type="GO" id="GO:0034426">
    <property type="term" value="C:etioplast membrane"/>
    <property type="evidence" value="ECO:0007669"/>
    <property type="project" value="UniProtKB-SubCell"/>
</dbReference>
<organism evidence="14 15">
    <name type="scientific">Acorus calamus</name>
    <name type="common">Sweet flag</name>
    <dbReference type="NCBI Taxonomy" id="4465"/>
    <lineage>
        <taxon>Eukaryota</taxon>
        <taxon>Viridiplantae</taxon>
        <taxon>Streptophyta</taxon>
        <taxon>Embryophyta</taxon>
        <taxon>Tracheophyta</taxon>
        <taxon>Spermatophyta</taxon>
        <taxon>Magnoliopsida</taxon>
        <taxon>Liliopsida</taxon>
        <taxon>Acoraceae</taxon>
        <taxon>Acorus</taxon>
    </lineage>
</organism>
<proteinExistence type="predicted"/>
<dbReference type="EMBL" id="JAUJYO010000019">
    <property type="protein sequence ID" value="KAK1288051.1"/>
    <property type="molecule type" value="Genomic_DNA"/>
</dbReference>
<keyword evidence="7" id="KW-0150">Chloroplast</keyword>
<evidence type="ECO:0000256" key="5">
    <source>
        <dbReference type="ARBA" id="ARBA00022448"/>
    </source>
</evidence>
<gene>
    <name evidence="14" type="ORF">QJS10_CPB19g00495</name>
</gene>
<dbReference type="InterPro" id="IPR034626">
    <property type="entry name" value="OEP24"/>
</dbReference>
<comment type="caution">
    <text evidence="14">The sequence shown here is derived from an EMBL/GenBank/DDBJ whole genome shotgun (WGS) entry which is preliminary data.</text>
</comment>
<evidence type="ECO:0000256" key="3">
    <source>
        <dbReference type="ARBA" id="ARBA00004441"/>
    </source>
</evidence>
<dbReference type="PANTHER" id="PTHR35284:SF1">
    <property type="entry name" value="OUTER ENVELOPE PORE PROTEIN 24A, CHLOROPLASTIC-RELATED"/>
    <property type="match status" value="1"/>
</dbReference>
<keyword evidence="12" id="KW-0626">Porin</keyword>
<dbReference type="GO" id="GO:0009707">
    <property type="term" value="C:chloroplast outer membrane"/>
    <property type="evidence" value="ECO:0007669"/>
    <property type="project" value="UniProtKB-SubCell"/>
</dbReference>
<evidence type="ECO:0000256" key="7">
    <source>
        <dbReference type="ARBA" id="ARBA00022528"/>
    </source>
</evidence>
<keyword evidence="15" id="KW-1185">Reference proteome</keyword>
<dbReference type="Proteomes" id="UP001180020">
    <property type="component" value="Unassembled WGS sequence"/>
</dbReference>
<keyword evidence="6" id="KW-1134">Transmembrane beta strand</keyword>